<feature type="non-terminal residue" evidence="1">
    <location>
        <position position="1"/>
    </location>
</feature>
<accession>A0A382VAF7</accession>
<proteinExistence type="predicted"/>
<organism evidence="1">
    <name type="scientific">marine metagenome</name>
    <dbReference type="NCBI Taxonomy" id="408172"/>
    <lineage>
        <taxon>unclassified sequences</taxon>
        <taxon>metagenomes</taxon>
        <taxon>ecological metagenomes</taxon>
    </lineage>
</organism>
<dbReference type="SUPFAM" id="SSF51735">
    <property type="entry name" value="NAD(P)-binding Rossmann-fold domains"/>
    <property type="match status" value="1"/>
</dbReference>
<evidence type="ECO:0000313" key="1">
    <source>
        <dbReference type="EMBL" id="SVD43526.1"/>
    </source>
</evidence>
<reference evidence="1" key="1">
    <citation type="submission" date="2018-05" db="EMBL/GenBank/DDBJ databases">
        <authorList>
            <person name="Lanie J.A."/>
            <person name="Ng W.-L."/>
            <person name="Kazmierczak K.M."/>
            <person name="Andrzejewski T.M."/>
            <person name="Davidsen T.M."/>
            <person name="Wayne K.J."/>
            <person name="Tettelin H."/>
            <person name="Glass J.I."/>
            <person name="Rusch D."/>
            <person name="Podicherti R."/>
            <person name="Tsui H.-C.T."/>
            <person name="Winkler M.E."/>
        </authorList>
    </citation>
    <scope>NUCLEOTIDE SEQUENCE</scope>
</reference>
<dbReference type="InterPro" id="IPR036291">
    <property type="entry name" value="NAD(P)-bd_dom_sf"/>
</dbReference>
<feature type="non-terminal residue" evidence="1">
    <location>
        <position position="27"/>
    </location>
</feature>
<gene>
    <name evidence="1" type="ORF">METZ01_LOCUS396380</name>
</gene>
<protein>
    <submittedName>
        <fullName evidence="1">Uncharacterized protein</fullName>
    </submittedName>
</protein>
<dbReference type="EMBL" id="UINC01150468">
    <property type="protein sequence ID" value="SVD43526.1"/>
    <property type="molecule type" value="Genomic_DNA"/>
</dbReference>
<name>A0A382VAF7_9ZZZZ</name>
<dbReference type="Gene3D" id="3.40.50.720">
    <property type="entry name" value="NAD(P)-binding Rossmann-like Domain"/>
    <property type="match status" value="1"/>
</dbReference>
<dbReference type="AlphaFoldDB" id="A0A382VAF7"/>
<sequence>VTGGCRGIGFAIAKVLCEVGTNVMICG</sequence>